<gene>
    <name evidence="3" type="ORF">MP_TR16365_c0_g1_i1_g.46603</name>
</gene>
<feature type="chain" id="PRO_5009624397" evidence="2">
    <location>
        <begin position="24"/>
        <end position="78"/>
    </location>
</feature>
<feature type="signal peptide" evidence="2">
    <location>
        <begin position="1"/>
        <end position="23"/>
    </location>
</feature>
<keyword evidence="2" id="KW-0732">Signal</keyword>
<feature type="region of interest" description="Disordered" evidence="1">
    <location>
        <begin position="53"/>
        <end position="78"/>
    </location>
</feature>
<organism evidence="3">
    <name type="scientific">Noccaea caerulescens</name>
    <name type="common">Alpine penny-cress</name>
    <name type="synonym">Thlaspi caerulescens</name>
    <dbReference type="NCBI Taxonomy" id="107243"/>
    <lineage>
        <taxon>Eukaryota</taxon>
        <taxon>Viridiplantae</taxon>
        <taxon>Streptophyta</taxon>
        <taxon>Embryophyta</taxon>
        <taxon>Tracheophyta</taxon>
        <taxon>Spermatophyta</taxon>
        <taxon>Magnoliopsida</taxon>
        <taxon>eudicotyledons</taxon>
        <taxon>Gunneridae</taxon>
        <taxon>Pentapetalae</taxon>
        <taxon>rosids</taxon>
        <taxon>malvids</taxon>
        <taxon>Brassicales</taxon>
        <taxon>Brassicaceae</taxon>
        <taxon>Coluteocarpeae</taxon>
        <taxon>Noccaea</taxon>
    </lineage>
</organism>
<dbReference type="AlphaFoldDB" id="A0A1J3JYV6"/>
<evidence type="ECO:0000256" key="1">
    <source>
        <dbReference type="SAM" id="MobiDB-lite"/>
    </source>
</evidence>
<accession>A0A1J3JYV6</accession>
<evidence type="ECO:0000256" key="2">
    <source>
        <dbReference type="SAM" id="SignalP"/>
    </source>
</evidence>
<name>A0A1J3JYV6_NOCCA</name>
<evidence type="ECO:0000313" key="3">
    <source>
        <dbReference type="EMBL" id="JAU97647.1"/>
    </source>
</evidence>
<proteinExistence type="predicted"/>
<dbReference type="EMBL" id="GEVM01008291">
    <property type="protein sequence ID" value="JAU97647.1"/>
    <property type="molecule type" value="Transcribed_RNA"/>
</dbReference>
<reference evidence="3" key="1">
    <citation type="submission" date="2016-07" db="EMBL/GenBank/DDBJ databases">
        <title>De novo transcriptome assembly of four accessions of the metal hyperaccumulator plant Noccaea caerulescens.</title>
        <authorList>
            <person name="Blande D."/>
            <person name="Halimaa P."/>
            <person name="Tervahauta A.I."/>
            <person name="Aarts M.G."/>
            <person name="Karenlampi S.O."/>
        </authorList>
    </citation>
    <scope>NUCLEOTIDE SEQUENCE</scope>
</reference>
<protein>
    <submittedName>
        <fullName evidence="3">Uncharacterized protein</fullName>
    </submittedName>
</protein>
<sequence length="78" mass="8422">MDVVRLVMLIILVLTAPSNTVFARSVPYGYQSLQTKTGDGVWDQKVLNEIKGHVGPSISRPAGQNARAPPKPGYGNNM</sequence>